<gene>
    <name evidence="1" type="ORF">LVJ94_34540</name>
</gene>
<name>A0ABZ2KTM0_9BACT</name>
<sequence length="132" mass="14435">MTEKERFLRAKKVSHEGYEGPLYCPELGGDNQGYFACLADLHARFAAANVDAPPYAWACETITFRLDAQQVVGRALEAHHEGATGGLSPDAISRLQQTLDEWCAELPVIVTYEPDYSRAVLLGDLKARAPAA</sequence>
<organism evidence="1 2">
    <name type="scientific">Pendulispora rubella</name>
    <dbReference type="NCBI Taxonomy" id="2741070"/>
    <lineage>
        <taxon>Bacteria</taxon>
        <taxon>Pseudomonadati</taxon>
        <taxon>Myxococcota</taxon>
        <taxon>Myxococcia</taxon>
        <taxon>Myxococcales</taxon>
        <taxon>Sorangiineae</taxon>
        <taxon>Pendulisporaceae</taxon>
        <taxon>Pendulispora</taxon>
    </lineage>
</organism>
<keyword evidence="2" id="KW-1185">Reference proteome</keyword>
<evidence type="ECO:0008006" key="3">
    <source>
        <dbReference type="Google" id="ProtNLM"/>
    </source>
</evidence>
<dbReference type="Proteomes" id="UP001374803">
    <property type="component" value="Chromosome"/>
</dbReference>
<protein>
    <recommendedName>
        <fullName evidence="3">Barstar (barnase inhibitor) domain-containing protein</fullName>
    </recommendedName>
</protein>
<dbReference type="EMBL" id="CP089983">
    <property type="protein sequence ID" value="WXB02018.1"/>
    <property type="molecule type" value="Genomic_DNA"/>
</dbReference>
<dbReference type="RefSeq" id="WP_394831644.1">
    <property type="nucleotide sequence ID" value="NZ_CP089929.1"/>
</dbReference>
<proteinExistence type="predicted"/>
<accession>A0ABZ2KTM0</accession>
<evidence type="ECO:0000313" key="1">
    <source>
        <dbReference type="EMBL" id="WXB02018.1"/>
    </source>
</evidence>
<evidence type="ECO:0000313" key="2">
    <source>
        <dbReference type="Proteomes" id="UP001374803"/>
    </source>
</evidence>
<reference evidence="1" key="1">
    <citation type="submission" date="2021-12" db="EMBL/GenBank/DDBJ databases">
        <title>Discovery of the Pendulisporaceae a myxobacterial family with distinct sporulation behavior and unique specialized metabolism.</title>
        <authorList>
            <person name="Garcia R."/>
            <person name="Popoff A."/>
            <person name="Bader C.D."/>
            <person name="Loehr J."/>
            <person name="Walesch S."/>
            <person name="Walt C."/>
            <person name="Boldt J."/>
            <person name="Bunk B."/>
            <person name="Haeckl F.J.F.P.J."/>
            <person name="Gunesch A.P."/>
            <person name="Birkelbach J."/>
            <person name="Nuebel U."/>
            <person name="Pietschmann T."/>
            <person name="Bach T."/>
            <person name="Mueller R."/>
        </authorList>
    </citation>
    <scope>NUCLEOTIDE SEQUENCE</scope>
    <source>
        <strain evidence="1">MSr11367</strain>
    </source>
</reference>